<feature type="compositionally biased region" description="Polar residues" evidence="5">
    <location>
        <begin position="377"/>
        <end position="389"/>
    </location>
</feature>
<feature type="transmembrane region" description="Helical" evidence="6">
    <location>
        <begin position="394"/>
        <end position="414"/>
    </location>
</feature>
<dbReference type="InterPro" id="IPR019931">
    <property type="entry name" value="LPXTG_anchor"/>
</dbReference>
<evidence type="ECO:0000256" key="2">
    <source>
        <dbReference type="ARBA" id="ARBA00022525"/>
    </source>
</evidence>
<keyword evidence="6" id="KW-0472">Membrane</keyword>
<dbReference type="AlphaFoldDB" id="A0A1Y4MC39"/>
<keyword evidence="3 7" id="KW-0732">Signal</keyword>
<feature type="region of interest" description="Disordered" evidence="5">
    <location>
        <begin position="360"/>
        <end position="389"/>
    </location>
</feature>
<reference evidence="10" key="1">
    <citation type="submission" date="2017-04" db="EMBL/GenBank/DDBJ databases">
        <title>Function of individual gut microbiota members based on whole genome sequencing of pure cultures obtained from chicken caecum.</title>
        <authorList>
            <person name="Medvecky M."/>
            <person name="Cejkova D."/>
            <person name="Polansky O."/>
            <person name="Karasova D."/>
            <person name="Kubasova T."/>
            <person name="Cizek A."/>
            <person name="Rychlik I."/>
        </authorList>
    </citation>
    <scope>NUCLEOTIDE SEQUENCE [LARGE SCALE GENOMIC DNA]</scope>
    <source>
        <strain evidence="10">An175</strain>
    </source>
</reference>
<accession>A0A1Y4MC39</accession>
<keyword evidence="6" id="KW-1133">Transmembrane helix</keyword>
<keyword evidence="2" id="KW-0964">Secreted</keyword>
<organism evidence="9 10">
    <name type="scientific">Anaerotruncus colihominis</name>
    <dbReference type="NCBI Taxonomy" id="169435"/>
    <lineage>
        <taxon>Bacteria</taxon>
        <taxon>Bacillati</taxon>
        <taxon>Bacillota</taxon>
        <taxon>Clostridia</taxon>
        <taxon>Eubacteriales</taxon>
        <taxon>Oscillospiraceae</taxon>
        <taxon>Anaerotruncus</taxon>
    </lineage>
</organism>
<evidence type="ECO:0000256" key="5">
    <source>
        <dbReference type="SAM" id="MobiDB-lite"/>
    </source>
</evidence>
<evidence type="ECO:0000256" key="1">
    <source>
        <dbReference type="ARBA" id="ARBA00022512"/>
    </source>
</evidence>
<evidence type="ECO:0000256" key="3">
    <source>
        <dbReference type="ARBA" id="ARBA00022729"/>
    </source>
</evidence>
<evidence type="ECO:0000256" key="7">
    <source>
        <dbReference type="SAM" id="SignalP"/>
    </source>
</evidence>
<keyword evidence="1" id="KW-0134">Cell wall</keyword>
<keyword evidence="4" id="KW-0572">Peptidoglycan-anchor</keyword>
<dbReference type="Proteomes" id="UP000196386">
    <property type="component" value="Unassembled WGS sequence"/>
</dbReference>
<name>A0A1Y4MC39_9FIRM</name>
<evidence type="ECO:0000313" key="9">
    <source>
        <dbReference type="EMBL" id="OUP66337.1"/>
    </source>
</evidence>
<sequence length="418" mass="45320">MNMKKVLCAMLAGATVLSMSAVSVFAAAVPMNDAYDSDGEVTNDVPNGLGSWKGLASSSLSIDPVRPGSTIYVPLYRGMNDTLSASGGFFAYCEDITDTDYFKFDVDKDVNGKLVKSITVVDDKKLGNFDRAAYLKIEVADTTATDENKTTGTIEFKAKNNLKDYQNKKDQPRSYGQSSGSADFDWSKNDTLSIKYTMWVSNETVGNDDNPDTGDGIVMDPDANDTNTLIWGDDRAALEFESDDDASKFYAKLSTKSMGDIYTEYGDPADADLWFYDFVGSSTIPSTSRAWLTLGIPWDDNDDYTPDPEACYIYELDADGYLVDVTNKFTYSEDAREIPGWSIQTRTLGTYIVSDTELDVDNSHVDPGETGNGGDAPTTSTPDKNIPNTGSSDMVNVAVMAGVLSLAVAGAVAFRKAK</sequence>
<gene>
    <name evidence="9" type="ORF">B5F11_19495</name>
</gene>
<protein>
    <recommendedName>
        <fullName evidence="8">Gram-positive cocci surface proteins LPxTG domain-containing protein</fullName>
    </recommendedName>
</protein>
<evidence type="ECO:0000256" key="6">
    <source>
        <dbReference type="SAM" id="Phobius"/>
    </source>
</evidence>
<dbReference type="EMBL" id="NFKP01000042">
    <property type="protein sequence ID" value="OUP66337.1"/>
    <property type="molecule type" value="Genomic_DNA"/>
</dbReference>
<dbReference type="NCBIfam" id="TIGR01167">
    <property type="entry name" value="LPXTG_anchor"/>
    <property type="match status" value="1"/>
</dbReference>
<feature type="chain" id="PRO_5013073871" description="Gram-positive cocci surface proteins LPxTG domain-containing protein" evidence="7">
    <location>
        <begin position="27"/>
        <end position="418"/>
    </location>
</feature>
<feature type="domain" description="Gram-positive cocci surface proteins LPxTG" evidence="8">
    <location>
        <begin position="386"/>
        <end position="418"/>
    </location>
</feature>
<feature type="signal peptide" evidence="7">
    <location>
        <begin position="1"/>
        <end position="26"/>
    </location>
</feature>
<evidence type="ECO:0000256" key="4">
    <source>
        <dbReference type="ARBA" id="ARBA00023088"/>
    </source>
</evidence>
<evidence type="ECO:0000259" key="8">
    <source>
        <dbReference type="PROSITE" id="PS50847"/>
    </source>
</evidence>
<proteinExistence type="predicted"/>
<dbReference type="PROSITE" id="PS50847">
    <property type="entry name" value="GRAM_POS_ANCHORING"/>
    <property type="match status" value="1"/>
</dbReference>
<dbReference type="RefSeq" id="WP_087303514.1">
    <property type="nucleotide sequence ID" value="NZ_NFKP01000042.1"/>
</dbReference>
<evidence type="ECO:0000313" key="10">
    <source>
        <dbReference type="Proteomes" id="UP000196386"/>
    </source>
</evidence>
<keyword evidence="6" id="KW-0812">Transmembrane</keyword>
<comment type="caution">
    <text evidence="9">The sequence shown here is derived from an EMBL/GenBank/DDBJ whole genome shotgun (WGS) entry which is preliminary data.</text>
</comment>